<dbReference type="CDD" id="cd00254">
    <property type="entry name" value="LT-like"/>
    <property type="match status" value="1"/>
</dbReference>
<dbReference type="SUPFAM" id="SSF53955">
    <property type="entry name" value="Lysozyme-like"/>
    <property type="match status" value="1"/>
</dbReference>
<evidence type="ECO:0000256" key="2">
    <source>
        <dbReference type="ARBA" id="ARBA00009387"/>
    </source>
</evidence>
<dbReference type="Proteomes" id="UP000325289">
    <property type="component" value="Unassembled WGS sequence"/>
</dbReference>
<feature type="compositionally biased region" description="Low complexity" evidence="3">
    <location>
        <begin position="55"/>
        <end position="69"/>
    </location>
</feature>
<reference evidence="6 7" key="1">
    <citation type="submission" date="2016-10" db="EMBL/GenBank/DDBJ databases">
        <authorList>
            <person name="Varghese N."/>
            <person name="Submissions S."/>
        </authorList>
    </citation>
    <scope>NUCLEOTIDE SEQUENCE [LARGE SCALE GENOMIC DNA]</scope>
    <source>
        <strain evidence="7">YIM D21,KCTC 23444,ACCC 10710</strain>
    </source>
</reference>
<feature type="chain" id="PRO_5009302197" evidence="4">
    <location>
        <begin position="26"/>
        <end position="221"/>
    </location>
</feature>
<keyword evidence="7" id="KW-1185">Reference proteome</keyword>
<evidence type="ECO:0000256" key="1">
    <source>
        <dbReference type="ARBA" id="ARBA00007734"/>
    </source>
</evidence>
<keyword evidence="4" id="KW-0732">Signal</keyword>
<dbReference type="PANTHER" id="PTHR37423:SF2">
    <property type="entry name" value="MEMBRANE-BOUND LYTIC MUREIN TRANSGLYCOSYLASE C"/>
    <property type="match status" value="1"/>
</dbReference>
<feature type="signal peptide" evidence="4">
    <location>
        <begin position="1"/>
        <end position="25"/>
    </location>
</feature>
<sequence>MRTLKKTSTLFSIAALVFHASASNAEVIDLGGSNNSGRVTSSVLDFGKPRETPQEAEPAAVAPASVAPSRSGLGGRHGTPQVERLISTVAQEYARHPGLRRAGISPVEWVALFRANIAIESNFRQSARSHVGAIGLGQLMPGTAKVLGVDPHDPRENLEGSARYLLTQLQKFGSVKLALAAYNAGPDAVSRYRGIPPYRETQGHVRKVLEVYFATTGKEST</sequence>
<dbReference type="RefSeq" id="WP_149758680.1">
    <property type="nucleotide sequence ID" value="NZ_FOMS01000020.1"/>
</dbReference>
<dbReference type="InterPro" id="IPR008258">
    <property type="entry name" value="Transglycosylase_SLT_dom_1"/>
</dbReference>
<dbReference type="Gene3D" id="1.10.530.10">
    <property type="match status" value="1"/>
</dbReference>
<dbReference type="InterPro" id="IPR023346">
    <property type="entry name" value="Lysozyme-like_dom_sf"/>
</dbReference>
<evidence type="ECO:0000256" key="4">
    <source>
        <dbReference type="SAM" id="SignalP"/>
    </source>
</evidence>
<name>A0A1I2E410_9RHOB</name>
<gene>
    <name evidence="6" type="ORF">SAMN04515678_12035</name>
</gene>
<dbReference type="AlphaFoldDB" id="A0A1I2E410"/>
<dbReference type="EMBL" id="FOMS01000020">
    <property type="protein sequence ID" value="SFE87409.1"/>
    <property type="molecule type" value="Genomic_DNA"/>
</dbReference>
<evidence type="ECO:0000259" key="5">
    <source>
        <dbReference type="Pfam" id="PF01464"/>
    </source>
</evidence>
<feature type="domain" description="Transglycosylase SLT" evidence="5">
    <location>
        <begin position="111"/>
        <end position="194"/>
    </location>
</feature>
<comment type="similarity">
    <text evidence="1">Belongs to the transglycosylase Slt family.</text>
</comment>
<organism evidence="6 7">
    <name type="scientific">Roseivivax sediminis</name>
    <dbReference type="NCBI Taxonomy" id="936889"/>
    <lineage>
        <taxon>Bacteria</taxon>
        <taxon>Pseudomonadati</taxon>
        <taxon>Pseudomonadota</taxon>
        <taxon>Alphaproteobacteria</taxon>
        <taxon>Rhodobacterales</taxon>
        <taxon>Roseobacteraceae</taxon>
        <taxon>Roseivivax</taxon>
    </lineage>
</organism>
<dbReference type="OrthoDB" id="9815002at2"/>
<dbReference type="Pfam" id="PF01464">
    <property type="entry name" value="SLT"/>
    <property type="match status" value="1"/>
</dbReference>
<evidence type="ECO:0000313" key="6">
    <source>
        <dbReference type="EMBL" id="SFE87409.1"/>
    </source>
</evidence>
<accession>A0A1I2E410</accession>
<evidence type="ECO:0000313" key="7">
    <source>
        <dbReference type="Proteomes" id="UP000325289"/>
    </source>
</evidence>
<feature type="region of interest" description="Disordered" evidence="3">
    <location>
        <begin position="48"/>
        <end position="79"/>
    </location>
</feature>
<evidence type="ECO:0000256" key="3">
    <source>
        <dbReference type="SAM" id="MobiDB-lite"/>
    </source>
</evidence>
<comment type="similarity">
    <text evidence="2">Belongs to the virb1 family.</text>
</comment>
<dbReference type="PANTHER" id="PTHR37423">
    <property type="entry name" value="SOLUBLE LYTIC MUREIN TRANSGLYCOSYLASE-RELATED"/>
    <property type="match status" value="1"/>
</dbReference>
<protein>
    <submittedName>
        <fullName evidence="6">Transglycosylase SLT domain-containing protein</fullName>
    </submittedName>
</protein>
<proteinExistence type="inferred from homology"/>